<reference evidence="1" key="1">
    <citation type="submission" date="2020-06" db="EMBL/GenBank/DDBJ databases">
        <title>Legume-microbial interactions unlock mineral nutrients during tropical forest succession.</title>
        <authorList>
            <person name="Epihov D.Z."/>
        </authorList>
    </citation>
    <scope>NUCLEOTIDE SEQUENCE [LARGE SCALE GENOMIC DNA]</scope>
    <source>
        <strain evidence="1">Pan2503</strain>
    </source>
</reference>
<keyword evidence="2" id="KW-1185">Reference proteome</keyword>
<dbReference type="Gene3D" id="3.40.30.10">
    <property type="entry name" value="Glutaredoxin"/>
    <property type="match status" value="1"/>
</dbReference>
<dbReference type="Proteomes" id="UP000567293">
    <property type="component" value="Unassembled WGS sequence"/>
</dbReference>
<evidence type="ECO:0000313" key="2">
    <source>
        <dbReference type="Proteomes" id="UP000567293"/>
    </source>
</evidence>
<accession>A0A7V8NR53</accession>
<dbReference type="CDD" id="cd02066">
    <property type="entry name" value="GRX_family"/>
    <property type="match status" value="1"/>
</dbReference>
<dbReference type="AlphaFoldDB" id="A0A7V8NR53"/>
<dbReference type="PROSITE" id="PS51354">
    <property type="entry name" value="GLUTAREDOXIN_2"/>
    <property type="match status" value="1"/>
</dbReference>
<dbReference type="SUPFAM" id="SSF52833">
    <property type="entry name" value="Thioredoxin-like"/>
    <property type="match status" value="1"/>
</dbReference>
<dbReference type="Pfam" id="PF05768">
    <property type="entry name" value="Glrx-like"/>
    <property type="match status" value="1"/>
</dbReference>
<comment type="caution">
    <text evidence="1">The sequence shown here is derived from an EMBL/GenBank/DDBJ whole genome shotgun (WGS) entry which is preliminary data.</text>
</comment>
<protein>
    <submittedName>
        <fullName evidence="1">Glutaredoxin family protein</fullName>
    </submittedName>
</protein>
<sequence length="97" mass="10778">MSANNSPEDARLAGCGPRDVTLYSRPGCHLCEEAKAAIAPLLREFGAALYEVNIDDDAVLKERYGWDIPVIFVGQHKAAKHRVDLAQFRRQLGEAQR</sequence>
<dbReference type="InterPro" id="IPR036249">
    <property type="entry name" value="Thioredoxin-like_sf"/>
</dbReference>
<evidence type="ECO:0000313" key="1">
    <source>
        <dbReference type="EMBL" id="MBA0085690.1"/>
    </source>
</evidence>
<organism evidence="1 2">
    <name type="scientific">Candidatus Acidiferrum panamense</name>
    <dbReference type="NCBI Taxonomy" id="2741543"/>
    <lineage>
        <taxon>Bacteria</taxon>
        <taxon>Pseudomonadati</taxon>
        <taxon>Acidobacteriota</taxon>
        <taxon>Terriglobia</taxon>
        <taxon>Candidatus Acidiferrales</taxon>
        <taxon>Candidatus Acidiferrum</taxon>
    </lineage>
</organism>
<name>A0A7V8NR53_9BACT</name>
<proteinExistence type="predicted"/>
<dbReference type="PANTHER" id="PTHR33558">
    <property type="entry name" value="GLUTAREDOXIN-LIKE PROTEIN C5ORF63 HOMOLOG"/>
    <property type="match status" value="1"/>
</dbReference>
<dbReference type="InterPro" id="IPR052565">
    <property type="entry name" value="Glutaredoxin-like_YDR286C"/>
</dbReference>
<dbReference type="PANTHER" id="PTHR33558:SF1">
    <property type="entry name" value="GLUTAREDOXIN-LIKE PROTEIN C5ORF63 HOMOLOG"/>
    <property type="match status" value="1"/>
</dbReference>
<dbReference type="InterPro" id="IPR008554">
    <property type="entry name" value="Glutaredoxin-like"/>
</dbReference>
<gene>
    <name evidence="1" type="ORF">HRJ53_11900</name>
</gene>
<dbReference type="EMBL" id="JACDQQ010001160">
    <property type="protein sequence ID" value="MBA0085690.1"/>
    <property type="molecule type" value="Genomic_DNA"/>
</dbReference>